<evidence type="ECO:0000313" key="11">
    <source>
        <dbReference type="EMBL" id="MDO7835503.1"/>
    </source>
</evidence>
<reference evidence="11" key="1">
    <citation type="submission" date="2023-07" db="EMBL/GenBank/DDBJ databases">
        <title>Bacterial whole genome sequence for Sphingobium sp. HBC34.</title>
        <authorList>
            <person name="Le V."/>
            <person name="Ko S.-R."/>
            <person name="Ahn C.-Y."/>
            <person name="Oh H.-M."/>
        </authorList>
    </citation>
    <scope>NUCLEOTIDE SEQUENCE</scope>
    <source>
        <strain evidence="11">HBC34</strain>
    </source>
</reference>
<dbReference type="Proteomes" id="UP001176471">
    <property type="component" value="Unassembled WGS sequence"/>
</dbReference>
<evidence type="ECO:0000256" key="6">
    <source>
        <dbReference type="ARBA" id="ARBA00023002"/>
    </source>
</evidence>
<evidence type="ECO:0000256" key="4">
    <source>
        <dbReference type="ARBA" id="ARBA00022630"/>
    </source>
</evidence>
<dbReference type="Gene3D" id="3.20.20.220">
    <property type="match status" value="1"/>
</dbReference>
<dbReference type="EMBL" id="JAUQOM010000004">
    <property type="protein sequence ID" value="MDO7835503.1"/>
    <property type="molecule type" value="Genomic_DNA"/>
</dbReference>
<comment type="caution">
    <text evidence="11">The sequence shown here is derived from an EMBL/GenBank/DDBJ whole genome shotgun (WGS) entry which is preliminary data.</text>
</comment>
<evidence type="ECO:0000256" key="7">
    <source>
        <dbReference type="ARBA" id="ARBA00034478"/>
    </source>
</evidence>
<evidence type="ECO:0000256" key="8">
    <source>
        <dbReference type="ARBA" id="ARBA00048628"/>
    </source>
</evidence>
<protein>
    <recommendedName>
        <fullName evidence="9">Methylenetetrahydrofolate reductase</fullName>
    </recommendedName>
</protein>
<evidence type="ECO:0000256" key="10">
    <source>
        <dbReference type="SAM" id="MobiDB-lite"/>
    </source>
</evidence>
<dbReference type="CDD" id="cd00537">
    <property type="entry name" value="MTHFR"/>
    <property type="match status" value="1"/>
</dbReference>
<dbReference type="InterPro" id="IPR003171">
    <property type="entry name" value="Mehydrof_redctse-like"/>
</dbReference>
<sequence>MDGVGTGANDNAGEGHMPVIHPNWERPPITMVDGYSLEMTAKDIASLQSAAAAIAPETPIAVTFLPGEETAARIAATRLVRRLGFEPMPHFSARRIGSTDQFEAYLAAAVAQAGVKRCFVIAGDPSEPEGPYCDSSALIASGAFERAGISAIGIGGHPEGHPNMARDQCWAVLEDKCAQIERRGMAPLIVTQFVFDADVVLDWLVDLRARGIAAPVRIGVPGPAGIKTLMRFAARCGVGASASVLAKYGISVGRLLGSAGPDRLVERFARGLGPEHGRVRLHFYPFGGLEKTVAWINDYAHAH</sequence>
<name>A0ABT8ZM83_9SPHN</name>
<dbReference type="PANTHER" id="PTHR45754:SF3">
    <property type="entry name" value="METHYLENETETRAHYDROFOLATE REDUCTASE (NADPH)"/>
    <property type="match status" value="1"/>
</dbReference>
<dbReference type="Pfam" id="PF02219">
    <property type="entry name" value="MTHFR"/>
    <property type="match status" value="1"/>
</dbReference>
<comment type="cofactor">
    <cofactor evidence="1 9">
        <name>FAD</name>
        <dbReference type="ChEBI" id="CHEBI:57692"/>
    </cofactor>
</comment>
<dbReference type="GO" id="GO:0004489">
    <property type="term" value="F:methylenetetrahydrofolate reductase [NAD(P)H] activity"/>
    <property type="evidence" value="ECO:0007669"/>
    <property type="project" value="UniProtKB-EC"/>
</dbReference>
<dbReference type="SUPFAM" id="SSF51730">
    <property type="entry name" value="FAD-linked oxidoreductase"/>
    <property type="match status" value="1"/>
</dbReference>
<accession>A0ABT8ZM83</accession>
<evidence type="ECO:0000313" key="12">
    <source>
        <dbReference type="Proteomes" id="UP001176471"/>
    </source>
</evidence>
<gene>
    <name evidence="11" type="ORF">Q4610_10665</name>
</gene>
<evidence type="ECO:0000256" key="1">
    <source>
        <dbReference type="ARBA" id="ARBA00001974"/>
    </source>
</evidence>
<feature type="region of interest" description="Disordered" evidence="10">
    <location>
        <begin position="1"/>
        <end position="22"/>
    </location>
</feature>
<keyword evidence="12" id="KW-1185">Reference proteome</keyword>
<dbReference type="PANTHER" id="PTHR45754">
    <property type="entry name" value="METHYLENETETRAHYDROFOLATE REDUCTASE"/>
    <property type="match status" value="1"/>
</dbReference>
<comment type="pathway">
    <text evidence="7">Amino-acid biosynthesis; L-methionine biosynthesis via de novo pathway.</text>
</comment>
<comment type="similarity">
    <text evidence="3 9">Belongs to the methylenetetrahydrofolate reductase family.</text>
</comment>
<evidence type="ECO:0000256" key="2">
    <source>
        <dbReference type="ARBA" id="ARBA00004777"/>
    </source>
</evidence>
<comment type="pathway">
    <text evidence="2 9">One-carbon metabolism; tetrahydrofolate interconversion.</text>
</comment>
<dbReference type="RefSeq" id="WP_304535929.1">
    <property type="nucleotide sequence ID" value="NZ_JAUQOM010000004.1"/>
</dbReference>
<evidence type="ECO:0000256" key="5">
    <source>
        <dbReference type="ARBA" id="ARBA00022827"/>
    </source>
</evidence>
<dbReference type="InterPro" id="IPR029041">
    <property type="entry name" value="FAD-linked_oxidoreductase-like"/>
</dbReference>
<comment type="catalytic activity">
    <reaction evidence="8">
        <text>(6S)-5-methyl-5,6,7,8-tetrahydrofolate + NAD(+) = (6R)-5,10-methylene-5,6,7,8-tetrahydrofolate + NADH + H(+)</text>
        <dbReference type="Rhea" id="RHEA:19821"/>
        <dbReference type="ChEBI" id="CHEBI:15378"/>
        <dbReference type="ChEBI" id="CHEBI:15636"/>
        <dbReference type="ChEBI" id="CHEBI:18608"/>
        <dbReference type="ChEBI" id="CHEBI:57540"/>
        <dbReference type="ChEBI" id="CHEBI:57945"/>
        <dbReference type="EC" id="1.5.1.54"/>
    </reaction>
    <physiologicalReaction direction="right-to-left" evidence="8">
        <dbReference type="Rhea" id="RHEA:19823"/>
    </physiologicalReaction>
</comment>
<keyword evidence="5 9" id="KW-0274">FAD</keyword>
<evidence type="ECO:0000256" key="3">
    <source>
        <dbReference type="ARBA" id="ARBA00006743"/>
    </source>
</evidence>
<keyword evidence="4 9" id="KW-0285">Flavoprotein</keyword>
<keyword evidence="6 9" id="KW-0560">Oxidoreductase</keyword>
<proteinExistence type="inferred from homology"/>
<evidence type="ECO:0000256" key="9">
    <source>
        <dbReference type="RuleBase" id="RU003862"/>
    </source>
</evidence>
<organism evidence="11 12">
    <name type="scientific">Sphingobium cyanobacteriorum</name>
    <dbReference type="NCBI Taxonomy" id="3063954"/>
    <lineage>
        <taxon>Bacteria</taxon>
        <taxon>Pseudomonadati</taxon>
        <taxon>Pseudomonadota</taxon>
        <taxon>Alphaproteobacteria</taxon>
        <taxon>Sphingomonadales</taxon>
        <taxon>Sphingomonadaceae</taxon>
        <taxon>Sphingobium</taxon>
    </lineage>
</organism>